<name>A0A1I1E319_9LACO</name>
<sequence>MRIKMYKSGKAWVTTALLITGSVAALQMNQPVSADNNETTNTVVTTTHPENGFQTVNGKQYYYENNQLVTNTQKNIDGKIYDLAADGEATIKNGLVKISDQDGYAFYKDGVRVTNQFVTVDNNTYYFGQYGESYSGLHTIGTDEYYFGDDHSFTLRRSIDSITINNVPYKIDSEGRLTAIHGILWGFGDSTTVGWNPYNDGSRSYDYYAAQALQMLYKNTSAYSGTQIGQDMVWMTDQAVSDPSFTKATDIVIALGVNDSNYGIQNINTIAQIFQDSVRRLHQANPNIKIHILLPQGDFLNGRNNDTINGDGFSMNQLKSVLTMIGNNMGVNVIDAGVVTDQNHNETIPDGVHPTNAAYKAIAAKIADAIQNDHQQYRDNAQHYDLGNVSGYVNTLAGWRWLENGKAYTGFRYYMGTYYWFVNGVRQNRGWHEAWGRLYYTDDNGRAVQGIYNINGQNFDFGNDGSYYLRSSGYLYDGSSQNGGYRWYEDGKLFTGFRYYMGTFYWFVDGVRQNAGWRQAWGMTYYTDASGRAVQGIQTIDGKAYNFGTDNTYYERPVSGYIHDGSSQNGGYRWYENGNLFTGFRFYMGTYYWFIDGVRQNAGWREAWGMKYYTDANGRAVQGDQTIDGRHYFFGNDGSYYLR</sequence>
<dbReference type="Pfam" id="PF19258">
    <property type="entry name" value="KxYKxGKxW_sig"/>
    <property type="match status" value="1"/>
</dbReference>
<dbReference type="Gene3D" id="3.40.50.1110">
    <property type="entry name" value="SGNH hydrolase"/>
    <property type="match status" value="1"/>
</dbReference>
<evidence type="ECO:0000256" key="1">
    <source>
        <dbReference type="ARBA" id="ARBA00022729"/>
    </source>
</evidence>
<evidence type="ECO:0000313" key="5">
    <source>
        <dbReference type="Proteomes" id="UP000199376"/>
    </source>
</evidence>
<feature type="domain" description="SGNH hydrolase-type esterase" evidence="3">
    <location>
        <begin position="187"/>
        <end position="361"/>
    </location>
</feature>
<keyword evidence="5" id="KW-1185">Reference proteome</keyword>
<dbReference type="CDD" id="cd00229">
    <property type="entry name" value="SGNH_hydrolase"/>
    <property type="match status" value="1"/>
</dbReference>
<gene>
    <name evidence="4" type="ORF">SAMN05660453_0248</name>
</gene>
<feature type="chain" id="PRO_5011640886" evidence="2">
    <location>
        <begin position="35"/>
        <end position="643"/>
    </location>
</feature>
<proteinExistence type="predicted"/>
<dbReference type="NCBIfam" id="TIGR03715">
    <property type="entry name" value="KxYKxGKxW"/>
    <property type="match status" value="1"/>
</dbReference>
<dbReference type="Pfam" id="PF13472">
    <property type="entry name" value="Lipase_GDSL_2"/>
    <property type="match status" value="1"/>
</dbReference>
<dbReference type="STRING" id="283737.SAMN05660453_0248"/>
<keyword evidence="1 2" id="KW-0732">Signal</keyword>
<dbReference type="SUPFAM" id="SSF52266">
    <property type="entry name" value="SGNH hydrolase"/>
    <property type="match status" value="1"/>
</dbReference>
<organism evidence="4 5">
    <name type="scientific">Fructobacillus durionis</name>
    <dbReference type="NCBI Taxonomy" id="283737"/>
    <lineage>
        <taxon>Bacteria</taxon>
        <taxon>Bacillati</taxon>
        <taxon>Bacillota</taxon>
        <taxon>Bacilli</taxon>
        <taxon>Lactobacillales</taxon>
        <taxon>Lactobacillaceae</taxon>
        <taxon>Fructobacillus</taxon>
    </lineage>
</organism>
<dbReference type="RefSeq" id="WP_091501251.1">
    <property type="nucleotide sequence ID" value="NZ_FOLI01000001.1"/>
</dbReference>
<dbReference type="Gene3D" id="2.10.270.10">
    <property type="entry name" value="Cholin Binding"/>
    <property type="match status" value="5"/>
</dbReference>
<dbReference type="Proteomes" id="UP000199376">
    <property type="component" value="Unassembled WGS sequence"/>
</dbReference>
<evidence type="ECO:0000256" key="2">
    <source>
        <dbReference type="SAM" id="SignalP"/>
    </source>
</evidence>
<evidence type="ECO:0000259" key="3">
    <source>
        <dbReference type="Pfam" id="PF13472"/>
    </source>
</evidence>
<reference evidence="4 5" key="1">
    <citation type="submission" date="2016-10" db="EMBL/GenBank/DDBJ databases">
        <authorList>
            <person name="de Groot N.N."/>
        </authorList>
    </citation>
    <scope>NUCLEOTIDE SEQUENCE [LARGE SCALE GENOMIC DNA]</scope>
    <source>
        <strain evidence="4 5">DSM 19113</strain>
    </source>
</reference>
<dbReference type="InterPro" id="IPR022263">
    <property type="entry name" value="KxYKxGKxW"/>
</dbReference>
<dbReference type="AlphaFoldDB" id="A0A1I1E319"/>
<protein>
    <submittedName>
        <fullName evidence="4">KxYKxGKxW signal peptide containing protein</fullName>
    </submittedName>
</protein>
<dbReference type="EMBL" id="FOLI01000001">
    <property type="protein sequence ID" value="SFB81062.1"/>
    <property type="molecule type" value="Genomic_DNA"/>
</dbReference>
<dbReference type="SUPFAM" id="SSF69360">
    <property type="entry name" value="Cell wall binding repeat"/>
    <property type="match status" value="3"/>
</dbReference>
<dbReference type="InterPro" id="IPR013830">
    <property type="entry name" value="SGNH_hydro"/>
</dbReference>
<feature type="signal peptide" evidence="2">
    <location>
        <begin position="1"/>
        <end position="34"/>
    </location>
</feature>
<dbReference type="OrthoDB" id="2032428at2"/>
<accession>A0A1I1E319</accession>
<evidence type="ECO:0000313" key="4">
    <source>
        <dbReference type="EMBL" id="SFB81062.1"/>
    </source>
</evidence>
<dbReference type="InterPro" id="IPR036514">
    <property type="entry name" value="SGNH_hydro_sf"/>
</dbReference>